<dbReference type="InParanoid" id="M4BF77"/>
<dbReference type="AlphaFoldDB" id="M4BF77"/>
<organism evidence="2 3">
    <name type="scientific">Hyaloperonospora arabidopsidis (strain Emoy2)</name>
    <name type="common">Downy mildew agent</name>
    <name type="synonym">Peronospora arabidopsidis</name>
    <dbReference type="NCBI Taxonomy" id="559515"/>
    <lineage>
        <taxon>Eukaryota</taxon>
        <taxon>Sar</taxon>
        <taxon>Stramenopiles</taxon>
        <taxon>Oomycota</taxon>
        <taxon>Peronosporomycetes</taxon>
        <taxon>Peronosporales</taxon>
        <taxon>Peronosporaceae</taxon>
        <taxon>Hyaloperonospora</taxon>
    </lineage>
</organism>
<feature type="compositionally biased region" description="Low complexity" evidence="1">
    <location>
        <begin position="12"/>
        <end position="28"/>
    </location>
</feature>
<reference evidence="3" key="1">
    <citation type="journal article" date="2010" name="Science">
        <title>Signatures of adaptation to obligate biotrophy in the Hyaloperonospora arabidopsidis genome.</title>
        <authorList>
            <person name="Baxter L."/>
            <person name="Tripathy S."/>
            <person name="Ishaque N."/>
            <person name="Boot N."/>
            <person name="Cabral A."/>
            <person name="Kemen E."/>
            <person name="Thines M."/>
            <person name="Ah-Fong A."/>
            <person name="Anderson R."/>
            <person name="Badejoko W."/>
            <person name="Bittner-Eddy P."/>
            <person name="Boore J.L."/>
            <person name="Chibucos M.C."/>
            <person name="Coates M."/>
            <person name="Dehal P."/>
            <person name="Delehaunty K."/>
            <person name="Dong S."/>
            <person name="Downton P."/>
            <person name="Dumas B."/>
            <person name="Fabro G."/>
            <person name="Fronick C."/>
            <person name="Fuerstenberg S.I."/>
            <person name="Fulton L."/>
            <person name="Gaulin E."/>
            <person name="Govers F."/>
            <person name="Hughes L."/>
            <person name="Humphray S."/>
            <person name="Jiang R.H."/>
            <person name="Judelson H."/>
            <person name="Kamoun S."/>
            <person name="Kyung K."/>
            <person name="Meijer H."/>
            <person name="Minx P."/>
            <person name="Morris P."/>
            <person name="Nelson J."/>
            <person name="Phuntumart V."/>
            <person name="Qutob D."/>
            <person name="Rehmany A."/>
            <person name="Rougon-Cardoso A."/>
            <person name="Ryden P."/>
            <person name="Torto-Alalibo T."/>
            <person name="Studholme D."/>
            <person name="Wang Y."/>
            <person name="Win J."/>
            <person name="Wood J."/>
            <person name="Clifton S.W."/>
            <person name="Rogers J."/>
            <person name="Van den Ackerveken G."/>
            <person name="Jones J.D."/>
            <person name="McDowell J.M."/>
            <person name="Beynon J."/>
            <person name="Tyler B.M."/>
        </authorList>
    </citation>
    <scope>NUCLEOTIDE SEQUENCE [LARGE SCALE GENOMIC DNA]</scope>
    <source>
        <strain evidence="3">Emoy2</strain>
    </source>
</reference>
<evidence type="ECO:0000313" key="3">
    <source>
        <dbReference type="Proteomes" id="UP000011713"/>
    </source>
</evidence>
<sequence length="227" mass="24919">MTTAEATDKGDTGTAAEAAASSADCTAGQVQARVSRGPGRRQDVHDHALHVRHVRQRVPGDDRNRFSVQDHVHGGPHGATAALGHSGTRVSERRVRIMKNCCRGPTYSIASVCCCELARRFRSLIPSYIRDSSVAVVVYDITSTSSRIWSFASGSKTCAPSVDRTWSLCSLATRRISRTGVRCLSRMAQIWPRSRTSCSSKLAPRLATISRRSFVSWRRCCLAWKTP</sequence>
<protein>
    <submittedName>
        <fullName evidence="2">Uncharacterized protein</fullName>
    </submittedName>
</protein>
<evidence type="ECO:0000313" key="2">
    <source>
        <dbReference type="EnsemblProtists" id="HpaP804946"/>
    </source>
</evidence>
<dbReference type="VEuPathDB" id="FungiDB:HpaG804946"/>
<reference evidence="2" key="2">
    <citation type="submission" date="2015-06" db="UniProtKB">
        <authorList>
            <consortium name="EnsemblProtists"/>
        </authorList>
    </citation>
    <scope>IDENTIFICATION</scope>
    <source>
        <strain evidence="2">Emoy2</strain>
    </source>
</reference>
<dbReference type="EMBL" id="JH598194">
    <property type="status" value="NOT_ANNOTATED_CDS"/>
    <property type="molecule type" value="Genomic_DNA"/>
</dbReference>
<dbReference type="Proteomes" id="UP000011713">
    <property type="component" value="Unassembled WGS sequence"/>
</dbReference>
<feature type="compositionally biased region" description="Basic and acidic residues" evidence="1">
    <location>
        <begin position="1"/>
        <end position="11"/>
    </location>
</feature>
<dbReference type="EnsemblProtists" id="HpaT804946">
    <property type="protein sequence ID" value="HpaP804946"/>
    <property type="gene ID" value="HpaG804946"/>
</dbReference>
<keyword evidence="3" id="KW-1185">Reference proteome</keyword>
<dbReference type="HOGENOM" id="CLU_1221679_0_0_1"/>
<proteinExistence type="predicted"/>
<dbReference type="STRING" id="559515.M4BF77"/>
<accession>M4BF77</accession>
<feature type="region of interest" description="Disordered" evidence="1">
    <location>
        <begin position="1"/>
        <end position="48"/>
    </location>
</feature>
<evidence type="ECO:0000256" key="1">
    <source>
        <dbReference type="SAM" id="MobiDB-lite"/>
    </source>
</evidence>
<name>M4BF77_HYAAE</name>